<proteinExistence type="predicted"/>
<reference evidence="2" key="1">
    <citation type="submission" date="2015-04" db="UniProtKB">
        <authorList>
            <consortium name="EnsemblPlants"/>
        </authorList>
    </citation>
    <scope>IDENTIFICATION</scope>
</reference>
<evidence type="ECO:0000313" key="3">
    <source>
        <dbReference type="Proteomes" id="UP000008021"/>
    </source>
</evidence>
<accession>A0A0E0CEJ6</accession>
<dbReference type="HOGENOM" id="CLU_2376391_0_0_1"/>
<dbReference type="AlphaFoldDB" id="A0A0E0CEJ6"/>
<sequence>MPVRARASSLTMGARSTAMGATVAPSPRRAALLEGGRGVAGVRDAVARPLLRFALPPVSARRSVAYRLKKRAEKRREEIGDDVEIMTCGTTWVPC</sequence>
<organism evidence="2">
    <name type="scientific">Oryza meridionalis</name>
    <dbReference type="NCBI Taxonomy" id="40149"/>
    <lineage>
        <taxon>Eukaryota</taxon>
        <taxon>Viridiplantae</taxon>
        <taxon>Streptophyta</taxon>
        <taxon>Embryophyta</taxon>
        <taxon>Tracheophyta</taxon>
        <taxon>Spermatophyta</taxon>
        <taxon>Magnoliopsida</taxon>
        <taxon>Liliopsida</taxon>
        <taxon>Poales</taxon>
        <taxon>Poaceae</taxon>
        <taxon>BOP clade</taxon>
        <taxon>Oryzoideae</taxon>
        <taxon>Oryzeae</taxon>
        <taxon>Oryzinae</taxon>
        <taxon>Oryza</taxon>
    </lineage>
</organism>
<dbReference type="EnsemblPlants" id="OMERI02G02050.1">
    <property type="protein sequence ID" value="OMERI02G02050.1"/>
    <property type="gene ID" value="OMERI02G02050"/>
</dbReference>
<dbReference type="Proteomes" id="UP000008021">
    <property type="component" value="Chromosome 2"/>
</dbReference>
<keyword evidence="3" id="KW-1185">Reference proteome</keyword>
<dbReference type="Gramene" id="OMERI02G02050.1">
    <property type="protein sequence ID" value="OMERI02G02050.1"/>
    <property type="gene ID" value="OMERI02G02050"/>
</dbReference>
<name>A0A0E0CEJ6_9ORYZ</name>
<evidence type="ECO:0000256" key="1">
    <source>
        <dbReference type="SAM" id="MobiDB-lite"/>
    </source>
</evidence>
<protein>
    <submittedName>
        <fullName evidence="2">Uncharacterized protein</fullName>
    </submittedName>
</protein>
<reference evidence="2" key="2">
    <citation type="submission" date="2018-05" db="EMBL/GenBank/DDBJ databases">
        <title>OmerRS3 (Oryza meridionalis Reference Sequence Version 3).</title>
        <authorList>
            <person name="Zhang J."/>
            <person name="Kudrna D."/>
            <person name="Lee S."/>
            <person name="Talag J."/>
            <person name="Welchert J."/>
            <person name="Wing R.A."/>
        </authorList>
    </citation>
    <scope>NUCLEOTIDE SEQUENCE [LARGE SCALE GENOMIC DNA]</scope>
    <source>
        <strain evidence="2">cv. OR44</strain>
    </source>
</reference>
<evidence type="ECO:0000313" key="2">
    <source>
        <dbReference type="EnsemblPlants" id="OMERI02G02050.1"/>
    </source>
</evidence>
<feature type="region of interest" description="Disordered" evidence="1">
    <location>
        <begin position="1"/>
        <end position="21"/>
    </location>
</feature>